<feature type="domain" description="CP-type G" evidence="1">
    <location>
        <begin position="70"/>
        <end position="233"/>
    </location>
</feature>
<dbReference type="GO" id="GO:0005525">
    <property type="term" value="F:GTP binding"/>
    <property type="evidence" value="ECO:0007669"/>
    <property type="project" value="InterPro"/>
</dbReference>
<dbReference type="PROSITE" id="PS51721">
    <property type="entry name" value="G_CP"/>
    <property type="match status" value="1"/>
</dbReference>
<dbReference type="NCBIfam" id="TIGR03597">
    <property type="entry name" value="GTPase_YqeH"/>
    <property type="match status" value="1"/>
</dbReference>
<dbReference type="Pfam" id="PF21516">
    <property type="entry name" value="YqeH-like_C"/>
    <property type="match status" value="1"/>
</dbReference>
<organism evidence="2 3">
    <name type="scientific">Brevibacillus laterosporus LMG 15441</name>
    <dbReference type="NCBI Taxonomy" id="1042163"/>
    <lineage>
        <taxon>Bacteria</taxon>
        <taxon>Bacillati</taxon>
        <taxon>Bacillota</taxon>
        <taxon>Bacilli</taxon>
        <taxon>Bacillales</taxon>
        <taxon>Paenibacillaceae</taxon>
        <taxon>Brevibacillus</taxon>
    </lineage>
</organism>
<name>A0A075R2R3_BRELA</name>
<evidence type="ECO:0000313" key="3">
    <source>
        <dbReference type="Proteomes" id="UP000005850"/>
    </source>
</evidence>
<dbReference type="PANTHER" id="PTHR46434:SF1">
    <property type="entry name" value="GENETIC INTERACTOR OF PROHIBITINS 3, MITOCHONDRIAL"/>
    <property type="match status" value="1"/>
</dbReference>
<dbReference type="KEGG" id="blr:BRLA_c013520"/>
<gene>
    <name evidence="2" type="primary">yqeH</name>
    <name evidence="2" type="ORF">BRLA_c013520</name>
</gene>
<dbReference type="EMBL" id="CP007806">
    <property type="protein sequence ID" value="AIG25691.1"/>
    <property type="molecule type" value="Genomic_DNA"/>
</dbReference>
<accession>A0A075R2R3</accession>
<dbReference type="InterPro" id="IPR050896">
    <property type="entry name" value="Mito_lipid_metab_GTPase"/>
</dbReference>
<dbReference type="SUPFAM" id="SSF52540">
    <property type="entry name" value="P-loop containing nucleoside triphosphate hydrolases"/>
    <property type="match status" value="1"/>
</dbReference>
<dbReference type="Proteomes" id="UP000005850">
    <property type="component" value="Chromosome"/>
</dbReference>
<dbReference type="Pfam" id="PF01926">
    <property type="entry name" value="MMR_HSR1"/>
    <property type="match status" value="1"/>
</dbReference>
<dbReference type="eggNOG" id="COG1161">
    <property type="taxonomic scope" value="Bacteria"/>
</dbReference>
<dbReference type="InterPro" id="IPR019988">
    <property type="entry name" value="GTP-bd_ribosome_bgen_YqeH"/>
</dbReference>
<evidence type="ECO:0000259" key="1">
    <source>
        <dbReference type="PROSITE" id="PS51721"/>
    </source>
</evidence>
<protein>
    <submittedName>
        <fullName evidence="2">GTPase YqeH</fullName>
    </submittedName>
</protein>
<dbReference type="RefSeq" id="WP_003338269.1">
    <property type="nucleotide sequence ID" value="NZ_CP007806.1"/>
</dbReference>
<dbReference type="InterPro" id="IPR048422">
    <property type="entry name" value="NOA1/YqeH-like_C"/>
</dbReference>
<dbReference type="CDD" id="cd01855">
    <property type="entry name" value="YqeH"/>
    <property type="match status" value="1"/>
</dbReference>
<dbReference type="Gene3D" id="3.40.50.300">
    <property type="entry name" value="P-loop containing nucleotide triphosphate hydrolases"/>
    <property type="match status" value="1"/>
</dbReference>
<dbReference type="HOGENOM" id="CLU_017878_0_2_9"/>
<keyword evidence="3" id="KW-1185">Reference proteome</keyword>
<dbReference type="InterPro" id="IPR006073">
    <property type="entry name" value="GTP-bd"/>
</dbReference>
<dbReference type="InterPro" id="IPR027417">
    <property type="entry name" value="P-loop_NTPase"/>
</dbReference>
<evidence type="ECO:0000313" key="2">
    <source>
        <dbReference type="EMBL" id="AIG25691.1"/>
    </source>
</evidence>
<sequence length="379" mass="42098">MVQQQEVNQDFEGPVSCAGCGVEIQTENKAKPGYAPASALKREVVICQRCFRIKHYNEVAPVEMHDDDFLRILNGIGSTKCLVVMVVDLFDFQGSWLRGLPRFVGQNPILLVGNKVDLLPRNINLNRVKNWIQHEAKERGLKPNEVVLVSAEKGIGIDELLARIGEFRKGRDVYIVGVTNVGKSTLINRILHDYGAADMEITTSPFPGTTLDKIEIPLEDGRSIFDTPGIINRDQIGHLVSPEDLRKLTPKSRINPRVFQLNDKQTLFFGGLARVDYVRGERQPFACYLANDLYIHRTKLDNAEEVLEKHHGEMLAPPSGEAAKALLPFTRYTLKIDTNGPTDIVIAGLGWIALQGKVKGVVEVHVPKGVSVGLRKGLI</sequence>
<dbReference type="PANTHER" id="PTHR46434">
    <property type="entry name" value="GENETIC INTERACTOR OF PROHIBITINS 3, MITOCHONDRIAL"/>
    <property type="match status" value="1"/>
</dbReference>
<dbReference type="STRING" id="1042163.BRLA_c013520"/>
<dbReference type="AlphaFoldDB" id="A0A075R2R3"/>
<dbReference type="InterPro" id="IPR030378">
    <property type="entry name" value="G_CP_dom"/>
</dbReference>
<reference evidence="2 3" key="1">
    <citation type="journal article" date="2011" name="J. Bacteriol.">
        <title>Genome sequence of Brevibacillus laterosporus LMG 15441, a pathogen of invertebrates.</title>
        <authorList>
            <person name="Djukic M."/>
            <person name="Poehlein A."/>
            <person name="Thurmer A."/>
            <person name="Daniel R."/>
        </authorList>
    </citation>
    <scope>NUCLEOTIDE SEQUENCE [LARGE SCALE GENOMIC DNA]</scope>
    <source>
        <strain evidence="2 3">LMG 15441</strain>
    </source>
</reference>
<proteinExistence type="predicted"/>